<proteinExistence type="predicted"/>
<evidence type="ECO:0000256" key="1">
    <source>
        <dbReference type="SAM" id="SignalP"/>
    </source>
</evidence>
<accession>A0A4Q7P292</accession>
<dbReference type="RefSeq" id="WP_130286980.1">
    <property type="nucleotide sequence ID" value="NZ_SGXE01000002.1"/>
</dbReference>
<dbReference type="Proteomes" id="UP000292262">
    <property type="component" value="Unassembled WGS sequence"/>
</dbReference>
<name>A0A4Q7P292_9FLAO</name>
<evidence type="ECO:0000313" key="2">
    <source>
        <dbReference type="EMBL" id="RZS93875.1"/>
    </source>
</evidence>
<keyword evidence="3" id="KW-1185">Reference proteome</keyword>
<dbReference type="EMBL" id="SGXE01000002">
    <property type="protein sequence ID" value="RZS93875.1"/>
    <property type="molecule type" value="Genomic_DNA"/>
</dbReference>
<gene>
    <name evidence="2" type="ORF">EV197_2456</name>
</gene>
<feature type="signal peptide" evidence="1">
    <location>
        <begin position="1"/>
        <end position="22"/>
    </location>
</feature>
<comment type="caution">
    <text evidence="2">The sequence shown here is derived from an EMBL/GenBank/DDBJ whole genome shotgun (WGS) entry which is preliminary data.</text>
</comment>
<feature type="chain" id="PRO_5020686016" evidence="1">
    <location>
        <begin position="23"/>
        <end position="106"/>
    </location>
</feature>
<dbReference type="AlphaFoldDB" id="A0A4Q7P292"/>
<keyword evidence="1" id="KW-0732">Signal</keyword>
<organism evidence="2 3">
    <name type="scientific">Aquimarina brevivitae</name>
    <dbReference type="NCBI Taxonomy" id="323412"/>
    <lineage>
        <taxon>Bacteria</taxon>
        <taxon>Pseudomonadati</taxon>
        <taxon>Bacteroidota</taxon>
        <taxon>Flavobacteriia</taxon>
        <taxon>Flavobacteriales</taxon>
        <taxon>Flavobacteriaceae</taxon>
        <taxon>Aquimarina</taxon>
    </lineage>
</organism>
<sequence>MKKVILIITVALTIFTSQQAFAIDNSKSACTESYFEAELNNQLIDLKVDTVVIDYLETGQCTVSVEVSYNGVSASFSVTADTCEEAGAGAVQAASGFVKELKKIME</sequence>
<protein>
    <submittedName>
        <fullName evidence="2">Uncharacterized protein</fullName>
    </submittedName>
</protein>
<evidence type="ECO:0000313" key="3">
    <source>
        <dbReference type="Proteomes" id="UP000292262"/>
    </source>
</evidence>
<reference evidence="2 3" key="1">
    <citation type="submission" date="2019-02" db="EMBL/GenBank/DDBJ databases">
        <title>Genomic Encyclopedia of Type Strains, Phase IV (KMG-IV): sequencing the most valuable type-strain genomes for metagenomic binning, comparative biology and taxonomic classification.</title>
        <authorList>
            <person name="Goeker M."/>
        </authorList>
    </citation>
    <scope>NUCLEOTIDE SEQUENCE [LARGE SCALE GENOMIC DNA]</scope>
    <source>
        <strain evidence="2 3">DSM 17196</strain>
    </source>
</reference>